<evidence type="ECO:0000313" key="2">
    <source>
        <dbReference type="EMBL" id="SJL15558.1"/>
    </source>
</evidence>
<proteinExistence type="predicted"/>
<keyword evidence="1" id="KW-1133">Transmembrane helix</keyword>
<dbReference type="EMBL" id="FUEG01000029">
    <property type="protein sequence ID" value="SJL15558.1"/>
    <property type="molecule type" value="Genomic_DNA"/>
</dbReference>
<reference evidence="3" key="1">
    <citation type="journal article" date="2017" name="Nat. Ecol. Evol.">
        <title>Genome expansion and lineage-specific genetic innovations in the forest pathogenic fungi Armillaria.</title>
        <authorList>
            <person name="Sipos G."/>
            <person name="Prasanna A.N."/>
            <person name="Walter M.C."/>
            <person name="O'Connor E."/>
            <person name="Balint B."/>
            <person name="Krizsan K."/>
            <person name="Kiss B."/>
            <person name="Hess J."/>
            <person name="Varga T."/>
            <person name="Slot J."/>
            <person name="Riley R."/>
            <person name="Boka B."/>
            <person name="Rigling D."/>
            <person name="Barry K."/>
            <person name="Lee J."/>
            <person name="Mihaltcheva S."/>
            <person name="LaButti K."/>
            <person name="Lipzen A."/>
            <person name="Waldron R."/>
            <person name="Moloney N.M."/>
            <person name="Sperisen C."/>
            <person name="Kredics L."/>
            <person name="Vagvoelgyi C."/>
            <person name="Patrignani A."/>
            <person name="Fitzpatrick D."/>
            <person name="Nagy I."/>
            <person name="Doyle S."/>
            <person name="Anderson J.B."/>
            <person name="Grigoriev I.V."/>
            <person name="Gueldener U."/>
            <person name="Muensterkoetter M."/>
            <person name="Nagy L.G."/>
        </authorList>
    </citation>
    <scope>NUCLEOTIDE SEQUENCE [LARGE SCALE GENOMIC DNA]</scope>
    <source>
        <strain evidence="3">C18/9</strain>
    </source>
</reference>
<accession>A0A284S3H2</accession>
<organism evidence="2 3">
    <name type="scientific">Armillaria ostoyae</name>
    <name type="common">Armillaria root rot fungus</name>
    <dbReference type="NCBI Taxonomy" id="47428"/>
    <lineage>
        <taxon>Eukaryota</taxon>
        <taxon>Fungi</taxon>
        <taxon>Dikarya</taxon>
        <taxon>Basidiomycota</taxon>
        <taxon>Agaricomycotina</taxon>
        <taxon>Agaricomycetes</taxon>
        <taxon>Agaricomycetidae</taxon>
        <taxon>Agaricales</taxon>
        <taxon>Marasmiineae</taxon>
        <taxon>Physalacriaceae</taxon>
        <taxon>Armillaria</taxon>
    </lineage>
</organism>
<evidence type="ECO:0000256" key="1">
    <source>
        <dbReference type="SAM" id="Phobius"/>
    </source>
</evidence>
<gene>
    <name evidence="2" type="ORF">ARMOST_19059</name>
</gene>
<dbReference type="AlphaFoldDB" id="A0A284S3H2"/>
<protein>
    <submittedName>
        <fullName evidence="2">Uncharacterized protein</fullName>
    </submittedName>
</protein>
<keyword evidence="3" id="KW-1185">Reference proteome</keyword>
<dbReference type="STRING" id="47428.A0A284S3H2"/>
<feature type="transmembrane region" description="Helical" evidence="1">
    <location>
        <begin position="12"/>
        <end position="32"/>
    </location>
</feature>
<keyword evidence="1" id="KW-0812">Transmembrane</keyword>
<dbReference type="Proteomes" id="UP000219338">
    <property type="component" value="Unassembled WGS sequence"/>
</dbReference>
<name>A0A284S3H2_ARMOS</name>
<keyword evidence="1" id="KW-0472">Membrane</keyword>
<dbReference type="OrthoDB" id="2956246at2759"/>
<evidence type="ECO:0000313" key="3">
    <source>
        <dbReference type="Proteomes" id="UP000219338"/>
    </source>
</evidence>
<sequence length="64" mass="7034">MALAFNASPVRSVLIGFLLLSTAALLTLFNSLTRSLKMCDRAIRRVGAPKKPERLRNWYGLGAS</sequence>